<proteinExistence type="predicted"/>
<comment type="caution">
    <text evidence="1">The sequence shown here is derived from an EMBL/GenBank/DDBJ whole genome shotgun (WGS) entry which is preliminary data.</text>
</comment>
<gene>
    <name evidence="1" type="ORF">J1N35_024796</name>
</gene>
<evidence type="ECO:0000313" key="1">
    <source>
        <dbReference type="EMBL" id="KAH1072468.1"/>
    </source>
</evidence>
<dbReference type="Proteomes" id="UP000828251">
    <property type="component" value="Unassembled WGS sequence"/>
</dbReference>
<evidence type="ECO:0000313" key="2">
    <source>
        <dbReference type="Proteomes" id="UP000828251"/>
    </source>
</evidence>
<reference evidence="1 2" key="1">
    <citation type="journal article" date="2021" name="Plant Biotechnol. J.">
        <title>Multi-omics assisted identification of the key and species-specific regulatory components of drought-tolerant mechanisms in Gossypium stocksii.</title>
        <authorList>
            <person name="Yu D."/>
            <person name="Ke L."/>
            <person name="Zhang D."/>
            <person name="Wu Y."/>
            <person name="Sun Y."/>
            <person name="Mei J."/>
            <person name="Sun J."/>
            <person name="Sun Y."/>
        </authorList>
    </citation>
    <scope>NUCLEOTIDE SEQUENCE [LARGE SCALE GENOMIC DNA]</scope>
    <source>
        <strain evidence="2">cv. E1</strain>
        <tissue evidence="1">Leaf</tissue>
    </source>
</reference>
<dbReference type="EMBL" id="JAIQCV010000008">
    <property type="protein sequence ID" value="KAH1072468.1"/>
    <property type="molecule type" value="Genomic_DNA"/>
</dbReference>
<accession>A0A9D3ZXQ3</accession>
<keyword evidence="2" id="KW-1185">Reference proteome</keyword>
<protein>
    <submittedName>
        <fullName evidence="1">Uncharacterized protein</fullName>
    </submittedName>
</protein>
<organism evidence="1 2">
    <name type="scientific">Gossypium stocksii</name>
    <dbReference type="NCBI Taxonomy" id="47602"/>
    <lineage>
        <taxon>Eukaryota</taxon>
        <taxon>Viridiplantae</taxon>
        <taxon>Streptophyta</taxon>
        <taxon>Embryophyta</taxon>
        <taxon>Tracheophyta</taxon>
        <taxon>Spermatophyta</taxon>
        <taxon>Magnoliopsida</taxon>
        <taxon>eudicotyledons</taxon>
        <taxon>Gunneridae</taxon>
        <taxon>Pentapetalae</taxon>
        <taxon>rosids</taxon>
        <taxon>malvids</taxon>
        <taxon>Malvales</taxon>
        <taxon>Malvaceae</taxon>
        <taxon>Malvoideae</taxon>
        <taxon>Gossypium</taxon>
    </lineage>
</organism>
<dbReference type="AlphaFoldDB" id="A0A9D3ZXQ3"/>
<dbReference type="OrthoDB" id="989164at2759"/>
<name>A0A9D3ZXQ3_9ROSI</name>
<sequence>MKHSILEAFRGTEFEKITQAKCFLDKTEKHFAKNNKIDMTSFLNSLMSMKYKGQGNIRLLSFELNFGEGISSNPHIVRVRLT</sequence>